<keyword evidence="5" id="KW-0802">TPR repeat</keyword>
<dbReference type="InterPro" id="IPR051677">
    <property type="entry name" value="AfsR-DnrI-RedD_regulator"/>
</dbReference>
<keyword evidence="9" id="KW-1185">Reference proteome</keyword>
<dbReference type="InterPro" id="IPR001867">
    <property type="entry name" value="OmpR/PhoB-type_DNA-bd"/>
</dbReference>
<proteinExistence type="inferred from homology"/>
<dbReference type="Gene3D" id="3.40.50.300">
    <property type="entry name" value="P-loop containing nucleotide triphosphate hydrolases"/>
    <property type="match status" value="1"/>
</dbReference>
<feature type="repeat" description="TPR" evidence="5">
    <location>
        <begin position="786"/>
        <end position="819"/>
    </location>
</feature>
<feature type="domain" description="OmpR/PhoB-type" evidence="7">
    <location>
        <begin position="1"/>
        <end position="92"/>
    </location>
</feature>
<dbReference type="InterPro" id="IPR019734">
    <property type="entry name" value="TPR_rpt"/>
</dbReference>
<name>A0A193C4P1_AMYOR</name>
<dbReference type="PANTHER" id="PTHR35807:SF1">
    <property type="entry name" value="TRANSCRIPTIONAL REGULATOR REDD"/>
    <property type="match status" value="1"/>
</dbReference>
<dbReference type="InterPro" id="IPR011990">
    <property type="entry name" value="TPR-like_helical_dom_sf"/>
</dbReference>
<dbReference type="Pfam" id="PF07721">
    <property type="entry name" value="TPR_4"/>
    <property type="match status" value="1"/>
</dbReference>
<evidence type="ECO:0000256" key="6">
    <source>
        <dbReference type="PROSITE-ProRule" id="PRU01091"/>
    </source>
</evidence>
<evidence type="ECO:0000256" key="2">
    <source>
        <dbReference type="ARBA" id="ARBA00023015"/>
    </source>
</evidence>
<comment type="similarity">
    <text evidence="1">Belongs to the AfsR/DnrI/RedD regulatory family.</text>
</comment>
<dbReference type="SMART" id="SM00028">
    <property type="entry name" value="TPR"/>
    <property type="match status" value="6"/>
</dbReference>
<dbReference type="GO" id="GO:0006355">
    <property type="term" value="P:regulation of DNA-templated transcription"/>
    <property type="evidence" value="ECO:0007669"/>
    <property type="project" value="InterPro"/>
</dbReference>
<dbReference type="Pfam" id="PF00931">
    <property type="entry name" value="NB-ARC"/>
    <property type="match status" value="1"/>
</dbReference>
<dbReference type="Gene3D" id="1.25.40.10">
    <property type="entry name" value="Tetratricopeptide repeat domain"/>
    <property type="match status" value="3"/>
</dbReference>
<evidence type="ECO:0000313" key="8">
    <source>
        <dbReference type="EMBL" id="ANN19315.1"/>
    </source>
</evidence>
<dbReference type="Pfam" id="PF13176">
    <property type="entry name" value="TPR_7"/>
    <property type="match status" value="1"/>
</dbReference>
<dbReference type="InterPro" id="IPR027417">
    <property type="entry name" value="P-loop_NTPase"/>
</dbReference>
<dbReference type="GO" id="GO:0003677">
    <property type="term" value="F:DNA binding"/>
    <property type="evidence" value="ECO:0007669"/>
    <property type="project" value="UniProtKB-UniRule"/>
</dbReference>
<dbReference type="Pfam" id="PF00486">
    <property type="entry name" value="Trans_reg_C"/>
    <property type="match status" value="1"/>
</dbReference>
<feature type="repeat" description="TPR" evidence="5">
    <location>
        <begin position="826"/>
        <end position="859"/>
    </location>
</feature>
<dbReference type="GO" id="GO:0000160">
    <property type="term" value="P:phosphorelay signal transduction system"/>
    <property type="evidence" value="ECO:0007669"/>
    <property type="project" value="InterPro"/>
</dbReference>
<dbReference type="Pfam" id="PF03704">
    <property type="entry name" value="BTAD"/>
    <property type="match status" value="1"/>
</dbReference>
<accession>A0A193C4P1</accession>
<dbReference type="SUPFAM" id="SSF52540">
    <property type="entry name" value="P-loop containing nucleoside triphosphate hydrolases"/>
    <property type="match status" value="1"/>
</dbReference>
<dbReference type="InterPro" id="IPR002182">
    <property type="entry name" value="NB-ARC"/>
</dbReference>
<evidence type="ECO:0000259" key="7">
    <source>
        <dbReference type="PROSITE" id="PS51755"/>
    </source>
</evidence>
<dbReference type="PRINTS" id="PR00364">
    <property type="entry name" value="DISEASERSIST"/>
</dbReference>
<dbReference type="InterPro" id="IPR011717">
    <property type="entry name" value="TPR-4"/>
</dbReference>
<evidence type="ECO:0000313" key="9">
    <source>
        <dbReference type="Proteomes" id="UP000093695"/>
    </source>
</evidence>
<dbReference type="InterPro" id="IPR005158">
    <property type="entry name" value="BTAD"/>
</dbReference>
<dbReference type="CDD" id="cd15831">
    <property type="entry name" value="BTAD"/>
    <property type="match status" value="1"/>
</dbReference>
<protein>
    <submittedName>
        <fullName evidence="8">Transcriptional regulator</fullName>
    </submittedName>
</protein>
<sequence length="995" mass="108130">MEFRVLGAVEAWADGGPVDLGSPKQRLVLAVLLLEAGKPVPRDRIIDLLWPERPPASARNTVQALVSRLRAVFRGAGGPEIVSEGTRYLLKVDPRQVDLHRFTELTARARKADDETAVELLDEALGLWRGEALSDVVSGEVAQRLRGGINEARWTALEDRAEAQLRLGRGREGLAELTGLVAAHPLRQRFVGQLMLALHREGRTDDALEAFRSLRDRLATELGLDPSPELRKLEAAILAEDPALEPVRSAVKPEPVRPAQLPHDVRGFAGRAAELDRLDEATRPAGEGTDIWVISGTAGVGKTALAVRWAHRVRDAFPDGQLYLDLRGFDPDHEPLTPAVALTQLLQALGTAPKAIPPDTDTRAALLRSLLADKRVLLVLDNVRDTGQVMPLLPPSGTVLVTSRQRLGDLIARTGARALPLSVLPAEDARHLLEAVLGSETVAAEAGAAAELARLCGHLPLALRIAAANLGASGEPEIAELARELAVGDPLAELTVDGAEESAVTTAFGVSYRALPEEHRVLFRRLALVPGQTFTAPAAQALTGAPLSRANQQLKALAAAHLVERYTPGRYRFHDLLRSFAAGRTLSEDPKTERDTAERRLFESYLTTADAAGRVLIPHFLRLPREEPDENPFADTDEALTWLDAEWPNLAAAVEHSAEHGPPEFSWHLADALRAFFHQRGHHAEWIDTASTALKAARRDGAGQAQAAMHLSIALACVNSGRYDEAREHLTSALRGDLLKGWDAGRAAVLNNLSAVHQRLGDPQEAIRCGLESLRLCEELNMPGVSMALANLGFPYWQTGQLDEALANFTRALAVSERDGARFSVAVLLVDLGNVHRDLGLLDEAYEFYTRALAANRELGYTYGEATALSGRAVLESRQDPSEQNRTDALEAVELTRKIGDRGTEAWTLVGLGEVCLRLGRPEEAAEHHRLALSIARTTSFFWCEAAARTGLAETLRELGKLAEARTHGELALELASRSGYRLVEERAKLILDEL</sequence>
<dbReference type="Gene3D" id="1.10.10.10">
    <property type="entry name" value="Winged helix-like DNA-binding domain superfamily/Winged helix DNA-binding domain"/>
    <property type="match status" value="1"/>
</dbReference>
<dbReference type="PROSITE" id="PS51755">
    <property type="entry name" value="OMPR_PHOB"/>
    <property type="match status" value="1"/>
</dbReference>
<dbReference type="SUPFAM" id="SSF48452">
    <property type="entry name" value="TPR-like"/>
    <property type="match status" value="3"/>
</dbReference>
<dbReference type="InterPro" id="IPR016032">
    <property type="entry name" value="Sig_transdc_resp-reg_C-effctor"/>
</dbReference>
<evidence type="ECO:0000256" key="3">
    <source>
        <dbReference type="ARBA" id="ARBA00023125"/>
    </source>
</evidence>
<dbReference type="InterPro" id="IPR036388">
    <property type="entry name" value="WH-like_DNA-bd_sf"/>
</dbReference>
<dbReference type="EMBL" id="CP016174">
    <property type="protein sequence ID" value="ANN19315.1"/>
    <property type="molecule type" value="Genomic_DNA"/>
</dbReference>
<keyword evidence="4" id="KW-0804">Transcription</keyword>
<dbReference type="AlphaFoldDB" id="A0A193C4P1"/>
<dbReference type="STRING" id="31958.SD37_29345"/>
<keyword evidence="2" id="KW-0805">Transcription regulation</keyword>
<evidence type="ECO:0000256" key="5">
    <source>
        <dbReference type="PROSITE-ProRule" id="PRU00339"/>
    </source>
</evidence>
<dbReference type="SMART" id="SM00862">
    <property type="entry name" value="Trans_reg_C"/>
    <property type="match status" value="1"/>
</dbReference>
<dbReference type="Proteomes" id="UP000093695">
    <property type="component" value="Chromosome"/>
</dbReference>
<dbReference type="PANTHER" id="PTHR35807">
    <property type="entry name" value="TRANSCRIPTIONAL REGULATOR REDD-RELATED"/>
    <property type="match status" value="1"/>
</dbReference>
<dbReference type="Pfam" id="PF13424">
    <property type="entry name" value="TPR_12"/>
    <property type="match status" value="2"/>
</dbReference>
<dbReference type="SMART" id="SM01043">
    <property type="entry name" value="BTAD"/>
    <property type="match status" value="1"/>
</dbReference>
<evidence type="ECO:0000256" key="1">
    <source>
        <dbReference type="ARBA" id="ARBA00005820"/>
    </source>
</evidence>
<gene>
    <name evidence="8" type="ORF">SD37_29345</name>
</gene>
<feature type="DNA-binding region" description="OmpR/PhoB-type" evidence="6">
    <location>
        <begin position="1"/>
        <end position="92"/>
    </location>
</feature>
<dbReference type="eggNOG" id="COG3629">
    <property type="taxonomic scope" value="Bacteria"/>
</dbReference>
<organism evidence="8 9">
    <name type="scientific">Amycolatopsis orientalis</name>
    <name type="common">Nocardia orientalis</name>
    <dbReference type="NCBI Taxonomy" id="31958"/>
    <lineage>
        <taxon>Bacteria</taxon>
        <taxon>Bacillati</taxon>
        <taxon>Actinomycetota</taxon>
        <taxon>Actinomycetes</taxon>
        <taxon>Pseudonocardiales</taxon>
        <taxon>Pseudonocardiaceae</taxon>
        <taxon>Amycolatopsis</taxon>
    </lineage>
</organism>
<dbReference type="GO" id="GO:0043531">
    <property type="term" value="F:ADP binding"/>
    <property type="evidence" value="ECO:0007669"/>
    <property type="project" value="InterPro"/>
</dbReference>
<dbReference type="RefSeq" id="WP_065913010.1">
    <property type="nucleotide sequence ID" value="NZ_CP016174.1"/>
</dbReference>
<dbReference type="eggNOG" id="COG3903">
    <property type="taxonomic scope" value="Bacteria"/>
</dbReference>
<evidence type="ECO:0000256" key="4">
    <source>
        <dbReference type="ARBA" id="ARBA00023163"/>
    </source>
</evidence>
<dbReference type="SUPFAM" id="SSF46894">
    <property type="entry name" value="C-terminal effector domain of the bipartite response regulators"/>
    <property type="match status" value="1"/>
</dbReference>
<dbReference type="PROSITE" id="PS50005">
    <property type="entry name" value="TPR"/>
    <property type="match status" value="2"/>
</dbReference>
<reference evidence="8 9" key="1">
    <citation type="journal article" date="2015" name="Genome Announc.">
        <title>Draft Genome Sequence of Norvancomycin-Producing Strain Amycolatopsis orientalis CPCC200066.</title>
        <authorList>
            <person name="Lei X."/>
            <person name="Yuan F."/>
            <person name="Shi Y."/>
            <person name="Li X."/>
            <person name="Wang L."/>
            <person name="Hong B."/>
        </authorList>
    </citation>
    <scope>NUCLEOTIDE SEQUENCE [LARGE SCALE GENOMIC DNA]</scope>
    <source>
        <strain evidence="8 9">B-37</strain>
    </source>
</reference>
<dbReference type="KEGG" id="aori:SD37_29345"/>
<keyword evidence="3 6" id="KW-0238">DNA-binding</keyword>
<dbReference type="GO" id="GO:0042802">
    <property type="term" value="F:identical protein binding"/>
    <property type="evidence" value="ECO:0007669"/>
    <property type="project" value="InterPro"/>
</dbReference>